<comment type="caution">
    <text evidence="3">The sequence shown here is derived from an EMBL/GenBank/DDBJ whole genome shotgun (WGS) entry which is preliminary data.</text>
</comment>
<protein>
    <recommendedName>
        <fullName evidence="2">EamA domain-containing protein</fullName>
    </recommendedName>
</protein>
<dbReference type="GO" id="GO:0016020">
    <property type="term" value="C:membrane"/>
    <property type="evidence" value="ECO:0007669"/>
    <property type="project" value="InterPro"/>
</dbReference>
<evidence type="ECO:0000259" key="2">
    <source>
        <dbReference type="Pfam" id="PF00892"/>
    </source>
</evidence>
<keyword evidence="1" id="KW-0472">Membrane</keyword>
<dbReference type="InterPro" id="IPR000620">
    <property type="entry name" value="EamA_dom"/>
</dbReference>
<organism evidence="3 4">
    <name type="scientific">Candidatus Kaiserbacteria bacterium RIFCSPHIGHO2_01_FULL_56_24</name>
    <dbReference type="NCBI Taxonomy" id="1798487"/>
    <lineage>
        <taxon>Bacteria</taxon>
        <taxon>Candidatus Kaiseribacteriota</taxon>
    </lineage>
</organism>
<keyword evidence="1" id="KW-0812">Transmembrane</keyword>
<feature type="transmembrane region" description="Helical" evidence="1">
    <location>
        <begin position="278"/>
        <end position="295"/>
    </location>
</feature>
<feature type="transmembrane region" description="Helical" evidence="1">
    <location>
        <begin position="38"/>
        <end position="57"/>
    </location>
</feature>
<feature type="transmembrane region" description="Helical" evidence="1">
    <location>
        <begin position="121"/>
        <end position="140"/>
    </location>
</feature>
<dbReference type="EMBL" id="MFLA01000013">
    <property type="protein sequence ID" value="OGG60119.1"/>
    <property type="molecule type" value="Genomic_DNA"/>
</dbReference>
<evidence type="ECO:0000313" key="4">
    <source>
        <dbReference type="Proteomes" id="UP000176377"/>
    </source>
</evidence>
<feature type="transmembrane region" description="Helical" evidence="1">
    <location>
        <begin position="6"/>
        <end position="26"/>
    </location>
</feature>
<dbReference type="AlphaFoldDB" id="A0A1F6DFB2"/>
<feature type="transmembrane region" description="Helical" evidence="1">
    <location>
        <begin position="147"/>
        <end position="168"/>
    </location>
</feature>
<evidence type="ECO:0000313" key="3">
    <source>
        <dbReference type="EMBL" id="OGG60119.1"/>
    </source>
</evidence>
<name>A0A1F6DFB2_9BACT</name>
<feature type="domain" description="EamA" evidence="2">
    <location>
        <begin position="3"/>
        <end position="138"/>
    </location>
</feature>
<feature type="transmembrane region" description="Helical" evidence="1">
    <location>
        <begin position="248"/>
        <end position="266"/>
    </location>
</feature>
<accession>A0A1F6DFB2</accession>
<evidence type="ECO:0000256" key="1">
    <source>
        <dbReference type="SAM" id="Phobius"/>
    </source>
</evidence>
<reference evidence="3 4" key="1">
    <citation type="journal article" date="2016" name="Nat. Commun.">
        <title>Thousands of microbial genomes shed light on interconnected biogeochemical processes in an aquifer system.</title>
        <authorList>
            <person name="Anantharaman K."/>
            <person name="Brown C.T."/>
            <person name="Hug L.A."/>
            <person name="Sharon I."/>
            <person name="Castelle C.J."/>
            <person name="Probst A.J."/>
            <person name="Thomas B.C."/>
            <person name="Singh A."/>
            <person name="Wilkins M.J."/>
            <person name="Karaoz U."/>
            <person name="Brodie E.L."/>
            <person name="Williams K.H."/>
            <person name="Hubbard S.S."/>
            <person name="Banfield J.F."/>
        </authorList>
    </citation>
    <scope>NUCLEOTIDE SEQUENCE [LARGE SCALE GENOMIC DNA]</scope>
</reference>
<feature type="transmembrane region" description="Helical" evidence="1">
    <location>
        <begin position="222"/>
        <end position="242"/>
    </location>
</feature>
<feature type="transmembrane region" description="Helical" evidence="1">
    <location>
        <begin position="63"/>
        <end position="83"/>
    </location>
</feature>
<dbReference type="Pfam" id="PF00892">
    <property type="entry name" value="EamA"/>
    <property type="match status" value="1"/>
</dbReference>
<keyword evidence="1" id="KW-1133">Transmembrane helix</keyword>
<feature type="transmembrane region" description="Helical" evidence="1">
    <location>
        <begin position="180"/>
        <end position="201"/>
    </location>
</feature>
<dbReference type="SUPFAM" id="SSF103481">
    <property type="entry name" value="Multidrug resistance efflux transporter EmrE"/>
    <property type="match status" value="1"/>
</dbReference>
<sequence>MSSWVLLAIIAQLFLAVVTFVDRYVLTHGRGIGKPIAYTFYVSLLSGFVIVLVPFGVISMPNLLVLEFSLLATATFILSLYFLYTALKEGHASDVMPVVAAVSAITSFVLASQWLSEHLPPYFLAAAILFVIGTFLISRLRLTRRQIVLVIGAGFFFGCSAFLTKIIFEHTSFIDGFFWSRMANVVGAAALFAVPAVRSQIMHGTRQSSHGTKWLVIGNKTLAGIASVLTLFAISSGSVSVVNAMSGLQFAFLLMLAFLFASRFPLLRGEIGHEGMTHKLWGIGIIVLGMALLYIA</sequence>
<dbReference type="Proteomes" id="UP000176377">
    <property type="component" value="Unassembled WGS sequence"/>
</dbReference>
<gene>
    <name evidence="3" type="ORF">A2765_00950</name>
</gene>
<dbReference type="InterPro" id="IPR037185">
    <property type="entry name" value="EmrE-like"/>
</dbReference>
<proteinExistence type="predicted"/>